<name>A0ABM8G6B2_9CELL</name>
<evidence type="ECO:0000259" key="3">
    <source>
        <dbReference type="Pfam" id="PF10756"/>
    </source>
</evidence>
<organism evidence="4 5">
    <name type="scientific">Paraoerskovia sediminicola</name>
    <dbReference type="NCBI Taxonomy" id="1138587"/>
    <lineage>
        <taxon>Bacteria</taxon>
        <taxon>Bacillati</taxon>
        <taxon>Actinomycetota</taxon>
        <taxon>Actinomycetes</taxon>
        <taxon>Micrococcales</taxon>
        <taxon>Cellulomonadaceae</taxon>
        <taxon>Paraoerskovia</taxon>
    </lineage>
</organism>
<dbReference type="InterPro" id="IPR019692">
    <property type="entry name" value="CFP-6_PH"/>
</dbReference>
<evidence type="ECO:0000313" key="5">
    <source>
        <dbReference type="Proteomes" id="UP001321475"/>
    </source>
</evidence>
<gene>
    <name evidence="4" type="ORF">GCM10025865_29480</name>
</gene>
<evidence type="ECO:0000256" key="2">
    <source>
        <dbReference type="SAM" id="Phobius"/>
    </source>
</evidence>
<proteinExistence type="predicted"/>
<protein>
    <recommendedName>
        <fullName evidence="3">Low molecular weight protein antigen 6 PH domain-containing protein</fullName>
    </recommendedName>
</protein>
<dbReference type="Pfam" id="PF10756">
    <property type="entry name" value="bPH_6"/>
    <property type="match status" value="1"/>
</dbReference>
<feature type="transmembrane region" description="Helical" evidence="2">
    <location>
        <begin position="30"/>
        <end position="47"/>
    </location>
</feature>
<evidence type="ECO:0000256" key="1">
    <source>
        <dbReference type="SAM" id="MobiDB-lite"/>
    </source>
</evidence>
<keyword evidence="2" id="KW-1133">Transmembrane helix</keyword>
<evidence type="ECO:0000313" key="4">
    <source>
        <dbReference type="EMBL" id="BDZ43649.1"/>
    </source>
</evidence>
<feature type="domain" description="Low molecular weight protein antigen 6 PH" evidence="3">
    <location>
        <begin position="50"/>
        <end position="117"/>
    </location>
</feature>
<keyword evidence="5" id="KW-1185">Reference proteome</keyword>
<dbReference type="EMBL" id="AP027729">
    <property type="protein sequence ID" value="BDZ43649.1"/>
    <property type="molecule type" value="Genomic_DNA"/>
</dbReference>
<reference evidence="5" key="1">
    <citation type="journal article" date="2019" name="Int. J. Syst. Evol. Microbiol.">
        <title>The Global Catalogue of Microorganisms (GCM) 10K type strain sequencing project: providing services to taxonomists for standard genome sequencing and annotation.</title>
        <authorList>
            <consortium name="The Broad Institute Genomics Platform"/>
            <consortium name="The Broad Institute Genome Sequencing Center for Infectious Disease"/>
            <person name="Wu L."/>
            <person name="Ma J."/>
        </authorList>
    </citation>
    <scope>NUCLEOTIDE SEQUENCE [LARGE SCALE GENOMIC DNA]</scope>
    <source>
        <strain evidence="5">NBRC 108565</strain>
    </source>
</reference>
<dbReference type="RefSeq" id="WP_286217827.1">
    <property type="nucleotide sequence ID" value="NZ_AP027729.1"/>
</dbReference>
<feature type="region of interest" description="Disordered" evidence="1">
    <location>
        <begin position="106"/>
        <end position="139"/>
    </location>
</feature>
<keyword evidence="2" id="KW-0472">Membrane</keyword>
<dbReference type="Proteomes" id="UP001321475">
    <property type="component" value="Chromosome"/>
</dbReference>
<accession>A0ABM8G6B2</accession>
<sequence>MAIAVGVLTVVVCGAVVVLATGELASWGNRASLLLFAALVVLLLWRLGGVRADVDPNGITVRNVVVTRRLEWSQVVAVRFGPDQAWLQLDLSDGETLSVVAVQQADGQHGRDEASRVATLAQAHGEGREPTRGTTSDNS</sequence>
<keyword evidence="2" id="KW-0812">Transmembrane</keyword>